<gene>
    <name evidence="1" type="ORF">Ga0074812_101143</name>
</gene>
<name>A0A0S4QDQ6_9ACTN</name>
<dbReference type="RefSeq" id="WP_091270479.1">
    <property type="nucleotide sequence ID" value="NZ_FAOZ01000001.1"/>
</dbReference>
<evidence type="ECO:0000313" key="2">
    <source>
        <dbReference type="Proteomes" id="UP000198802"/>
    </source>
</evidence>
<accession>A0A0S4QDQ6</accession>
<dbReference type="EMBL" id="FAOZ01000001">
    <property type="protein sequence ID" value="CUU53645.1"/>
    <property type="molecule type" value="Genomic_DNA"/>
</dbReference>
<dbReference type="Proteomes" id="UP000198802">
    <property type="component" value="Unassembled WGS sequence"/>
</dbReference>
<protein>
    <submittedName>
        <fullName evidence="1">Uncharacterized protein</fullName>
    </submittedName>
</protein>
<organism evidence="1 2">
    <name type="scientific">Parafrankia irregularis</name>
    <dbReference type="NCBI Taxonomy" id="795642"/>
    <lineage>
        <taxon>Bacteria</taxon>
        <taxon>Bacillati</taxon>
        <taxon>Actinomycetota</taxon>
        <taxon>Actinomycetes</taxon>
        <taxon>Frankiales</taxon>
        <taxon>Frankiaceae</taxon>
        <taxon>Parafrankia</taxon>
    </lineage>
</organism>
<reference evidence="2" key="1">
    <citation type="submission" date="2015-11" db="EMBL/GenBank/DDBJ databases">
        <authorList>
            <person name="Varghese N."/>
        </authorList>
    </citation>
    <scope>NUCLEOTIDE SEQUENCE [LARGE SCALE GENOMIC DNA]</scope>
    <source>
        <strain evidence="2">DSM 45899</strain>
    </source>
</reference>
<keyword evidence="2" id="KW-1185">Reference proteome</keyword>
<sequence>MGVIEAEFTRNQFSALAQCLMLIEGLPTGSLAVLGHDRLIARLDWGLPTIVSSAPGVPARFGVLLLTADVTISHVSIAELDADPAAMTKTTGTATLTVTAVPGEGALQHLRIDLVALAIPGRPPSEPAFSLGIARRDFPVPAGVKVVGAAVLASDQAVTIRFVTGDPGELTAPTADRVVALDGAEWCIRISGEVFREQLLTALKTAIADFGAGMAVEEQPVATWQPLGPFGTGDWGVVGGFGVKKLKACSGPFGDVDLSVDVTARLALVPDIEAKSLTTRLVIAANASDWDSFRCWAAKGGPLTLLLAVVNPVPAIAFAALSLSLVGSMIADGVRNQVTGGDSRGDLREVASDDSSATYEGTQGLPAPLPTALIEAASAGPDGLVVSGKLGVPFGINHRATFAPAAEPLGQLQGDWVGGVTCEHGGGWKQTFEVPNVRVTDDAMALATLVMHVPVAVFRSSTVLPAEGWELQFDGWSARPEQRIAIVGNPAAAGSVGRAFLHTSAGIRRYDLTGYLRSPSGKPIGTGPVPAPPPAPDPVRVKILAVDQCRRFGRDWRDPRIRIGWLVDPPPFTYGVDALRHWQLAVSEIPGGATVTVTGHRDGADDRRLAALSPADGTAVAIELVTDAATELTLEHDLPAAPDGARLIQRWLLPTQVVALPAPAASLFRIEDGVGVRTVDGGLTVWSPTGEVREVAGAGPREAPAGAEPPPFSVTLRDGRVAAIHDDRLVVAIPFGNGSRTA</sequence>
<proteinExistence type="predicted"/>
<dbReference type="AlphaFoldDB" id="A0A0S4QDQ6"/>
<evidence type="ECO:0000313" key="1">
    <source>
        <dbReference type="EMBL" id="CUU53645.1"/>
    </source>
</evidence>